<dbReference type="InterPro" id="IPR018958">
    <property type="entry name" value="Knr4/Smi1-like_dom"/>
</dbReference>
<proteinExistence type="predicted"/>
<dbReference type="RefSeq" id="WP_052701465.1">
    <property type="nucleotide sequence ID" value="NZ_BAABDR010000042.1"/>
</dbReference>
<evidence type="ECO:0000259" key="1">
    <source>
        <dbReference type="SMART" id="SM00860"/>
    </source>
</evidence>
<dbReference type="EMBL" id="JAGGLR010000026">
    <property type="protein sequence ID" value="MBP2066781.1"/>
    <property type="molecule type" value="Genomic_DNA"/>
</dbReference>
<evidence type="ECO:0000313" key="3">
    <source>
        <dbReference type="EMBL" id="MBP2066781.1"/>
    </source>
</evidence>
<sequence>MTLDIAAFTTPGPERSPASLPVDWAAVEAWLGVALPDDYKRLADAYGPLDFGQFVWIHVPCVQAERFDYGNWLRDTHREARIESRELPESERPAFHPAPGGLLAWGETRGSDVLFWDTSVSEDPNEWTVVVLHTGPVPGSGLLPWHRYDLTLTGYLRHMVRETWELPSPPGPLMGPLPGTVARTAFLPEAGPWTPPEPTVPRLTDAERHAALETGTGLDALRLLSPPPEAPYLGGGTWEGLFEELGTRLPREYVALLDLYGAGCWSGWLRFHTPLRPAGLGFARHVESTLDGYGQLKEKYPEDFPLARWPEPGGFLPFANSIDGDYLGWLTDGDDPDGWPLIVWPRHARQDRPWDRGLVDALLAWQRGTFATAGLAALDEDDDPVECAGFEPWDDRAYW</sequence>
<gene>
    <name evidence="3" type="ORF">J2Z30_007837</name>
    <name evidence="2" type="ORF">SIRAN5258</name>
</gene>
<dbReference type="SUPFAM" id="SSF160631">
    <property type="entry name" value="SMI1/KNR4-like"/>
    <property type="match status" value="2"/>
</dbReference>
<name>A0A060ZZM7_9ACTN</name>
<dbReference type="SMART" id="SM00860">
    <property type="entry name" value="SMI1_KNR4"/>
    <property type="match status" value="2"/>
</dbReference>
<dbReference type="HOGENOM" id="CLU_690619_0_0_11"/>
<dbReference type="InterPro" id="IPR037883">
    <property type="entry name" value="Knr4/Smi1-like_sf"/>
</dbReference>
<reference evidence="2" key="1">
    <citation type="submission" date="2014-05" db="EMBL/GenBank/DDBJ databases">
        <authorList>
            <person name="Horn Fabian"/>
        </authorList>
    </citation>
    <scope>NUCLEOTIDE SEQUENCE</scope>
</reference>
<accession>A0A060ZZM7</accession>
<dbReference type="EMBL" id="LK022848">
    <property type="protein sequence ID" value="CDR08604.1"/>
    <property type="molecule type" value="Genomic_DNA"/>
</dbReference>
<organism evidence="2">
    <name type="scientific">Streptomyces iranensis</name>
    <dbReference type="NCBI Taxonomy" id="576784"/>
    <lineage>
        <taxon>Bacteria</taxon>
        <taxon>Bacillati</taxon>
        <taxon>Actinomycetota</taxon>
        <taxon>Actinomycetes</taxon>
        <taxon>Kitasatosporales</taxon>
        <taxon>Streptomycetaceae</taxon>
        <taxon>Streptomyces</taxon>
        <taxon>Streptomyces violaceusniger group</taxon>
    </lineage>
</organism>
<dbReference type="Gene3D" id="3.40.1580.10">
    <property type="entry name" value="SMI1/KNR4-like"/>
    <property type="match status" value="1"/>
</dbReference>
<keyword evidence="4" id="KW-1185">Reference proteome</keyword>
<reference evidence="3 4" key="2">
    <citation type="submission" date="2021-03" db="EMBL/GenBank/DDBJ databases">
        <title>Genomic Encyclopedia of Type Strains, Phase IV (KMG-IV): sequencing the most valuable type-strain genomes for metagenomic binning, comparative biology and taxonomic classification.</title>
        <authorList>
            <person name="Goeker M."/>
        </authorList>
    </citation>
    <scope>NUCLEOTIDE SEQUENCE [LARGE SCALE GENOMIC DNA]</scope>
    <source>
        <strain evidence="3 4">DSM 41954</strain>
    </source>
</reference>
<dbReference type="Proteomes" id="UP000756710">
    <property type="component" value="Unassembled WGS sequence"/>
</dbReference>
<feature type="domain" description="Knr4/Smi1-like" evidence="1">
    <location>
        <begin position="17"/>
        <end position="158"/>
    </location>
</feature>
<protein>
    <recommendedName>
        <fullName evidence="1">Knr4/Smi1-like domain-containing protein</fullName>
    </recommendedName>
</protein>
<dbReference type="AlphaFoldDB" id="A0A060ZZM7"/>
<feature type="domain" description="Knr4/Smi1-like" evidence="1">
    <location>
        <begin position="226"/>
        <end position="365"/>
    </location>
</feature>
<evidence type="ECO:0000313" key="4">
    <source>
        <dbReference type="Proteomes" id="UP000756710"/>
    </source>
</evidence>
<evidence type="ECO:0000313" key="2">
    <source>
        <dbReference type="EMBL" id="CDR08604.1"/>
    </source>
</evidence>